<dbReference type="Pfam" id="PF13175">
    <property type="entry name" value="AAA_15"/>
    <property type="match status" value="1"/>
</dbReference>
<sequence>MLTSVTLQNFFSFCSKASVPLSPAMNVLVGINGSGKSNFIKALRLLYEGISGDGLRNLIQLEWGGYDQITHARAGSTGVISLTFRFRPRLDNSTQNNGHSPVYAIRLQPQADGTFTVSERITFSQTNGTEELFFESRAGEGLIRNPGGGLVSLTPETGNRAEPARMELRFRALPPESMHPMLVSLRQAIRQFSFYGFFNTSYSSRARLPALPAGHYGERLAFDGRNMSQVLHSIRGYHPDVFQELVSFLRRISPNLRELLFSESKRGVSLRLLEKNLNHSVSVRHISDGTLRYLLYLAIFLNPARGLAVCLDEPESGLHPDMLHTLSEAMTHAVQDGTQLIIATHSPLLLNSFELDDLLVFDKSPENETLVKTVNGDDLSEITGLSLPGQLWLSGYLGGKRW</sequence>
<dbReference type="SUPFAM" id="SSF52540">
    <property type="entry name" value="P-loop containing nucleoside triphosphate hydrolases"/>
    <property type="match status" value="1"/>
</dbReference>
<proteinExistence type="predicted"/>
<dbReference type="PANTHER" id="PTHR32182">
    <property type="entry name" value="DNA REPLICATION AND REPAIR PROTEIN RECF"/>
    <property type="match status" value="1"/>
</dbReference>
<dbReference type="InterPro" id="IPR027417">
    <property type="entry name" value="P-loop_NTPase"/>
</dbReference>
<reference evidence="3 4" key="1">
    <citation type="submission" date="2018-03" db="EMBL/GenBank/DDBJ databases">
        <title>Phenotypic and genomic properties of Cyclonatronum proteinivorum gen. nov., sp. nov., a haloalkaliphilic bacteroidete from soda lakes possessing Na+-translocating rhodopsin.</title>
        <authorList>
            <person name="Toshchakov S.V."/>
            <person name="Korzhenkov A."/>
            <person name="Samarov N.I."/>
            <person name="Kublanov I.V."/>
            <person name="Muntyan M.S."/>
            <person name="Sorokin D.Y."/>
        </authorList>
    </citation>
    <scope>NUCLEOTIDE SEQUENCE [LARGE SCALE GENOMIC DNA]</scope>
    <source>
        <strain evidence="3 4">Omega</strain>
    </source>
</reference>
<dbReference type="GO" id="GO:0000731">
    <property type="term" value="P:DNA synthesis involved in DNA repair"/>
    <property type="evidence" value="ECO:0007669"/>
    <property type="project" value="TreeGrafter"/>
</dbReference>
<dbReference type="GO" id="GO:0016887">
    <property type="term" value="F:ATP hydrolysis activity"/>
    <property type="evidence" value="ECO:0007669"/>
    <property type="project" value="InterPro"/>
</dbReference>
<protein>
    <submittedName>
        <fullName evidence="3">Putative ATPase</fullName>
    </submittedName>
</protein>
<dbReference type="InterPro" id="IPR003959">
    <property type="entry name" value="ATPase_AAA_core"/>
</dbReference>
<dbReference type="InterPro" id="IPR014555">
    <property type="entry name" value="RecF-like"/>
</dbReference>
<dbReference type="Pfam" id="PF13304">
    <property type="entry name" value="AAA_21"/>
    <property type="match status" value="1"/>
</dbReference>
<dbReference type="GO" id="GO:0006302">
    <property type="term" value="P:double-strand break repair"/>
    <property type="evidence" value="ECO:0007669"/>
    <property type="project" value="TreeGrafter"/>
</dbReference>
<dbReference type="AlphaFoldDB" id="A0A345UHE5"/>
<dbReference type="Gene3D" id="3.40.50.300">
    <property type="entry name" value="P-loop containing nucleotide triphosphate hydrolases"/>
    <property type="match status" value="2"/>
</dbReference>
<evidence type="ECO:0000313" key="3">
    <source>
        <dbReference type="EMBL" id="AXI99896.1"/>
    </source>
</evidence>
<organism evidence="3 4">
    <name type="scientific">Cyclonatronum proteinivorum</name>
    <dbReference type="NCBI Taxonomy" id="1457365"/>
    <lineage>
        <taxon>Bacteria</taxon>
        <taxon>Pseudomonadati</taxon>
        <taxon>Balneolota</taxon>
        <taxon>Balneolia</taxon>
        <taxon>Balneolales</taxon>
        <taxon>Cyclonatronaceae</taxon>
        <taxon>Cyclonatronum</taxon>
    </lineage>
</organism>
<dbReference type="CDD" id="cd00267">
    <property type="entry name" value="ABC_ATPase"/>
    <property type="match status" value="1"/>
</dbReference>
<evidence type="ECO:0000259" key="1">
    <source>
        <dbReference type="Pfam" id="PF13175"/>
    </source>
</evidence>
<accession>A0A345UHE5</accession>
<dbReference type="Proteomes" id="UP000254808">
    <property type="component" value="Chromosome"/>
</dbReference>
<gene>
    <name evidence="3" type="ORF">CYPRO_0612</name>
</gene>
<feature type="domain" description="Endonuclease GajA/Old nuclease/RecF-like AAA" evidence="1">
    <location>
        <begin position="1"/>
        <end position="48"/>
    </location>
</feature>
<dbReference type="EMBL" id="CP027806">
    <property type="protein sequence ID" value="AXI99896.1"/>
    <property type="molecule type" value="Genomic_DNA"/>
</dbReference>
<feature type="domain" description="ATPase AAA-type core" evidence="2">
    <location>
        <begin position="236"/>
        <end position="351"/>
    </location>
</feature>
<dbReference type="OrthoDB" id="9805802at2"/>
<dbReference type="PANTHER" id="PTHR32182:SF25">
    <property type="entry name" value="SLR1056 PROTEIN"/>
    <property type="match status" value="1"/>
</dbReference>
<dbReference type="GO" id="GO:0005524">
    <property type="term" value="F:ATP binding"/>
    <property type="evidence" value="ECO:0007669"/>
    <property type="project" value="InterPro"/>
</dbReference>
<dbReference type="KEGG" id="cprv:CYPRO_0612"/>
<dbReference type="PIRSF" id="PIRSF029347">
    <property type="entry name" value="RecF"/>
    <property type="match status" value="1"/>
</dbReference>
<dbReference type="InterPro" id="IPR041685">
    <property type="entry name" value="AAA_GajA/Old/RecF-like"/>
</dbReference>
<keyword evidence="4" id="KW-1185">Reference proteome</keyword>
<name>A0A345UHE5_9BACT</name>
<dbReference type="RefSeq" id="WP_114983225.1">
    <property type="nucleotide sequence ID" value="NZ_CP027806.1"/>
</dbReference>
<evidence type="ECO:0000259" key="2">
    <source>
        <dbReference type="Pfam" id="PF13304"/>
    </source>
</evidence>
<evidence type="ECO:0000313" key="4">
    <source>
        <dbReference type="Proteomes" id="UP000254808"/>
    </source>
</evidence>